<comment type="caution">
    <text evidence="1">The sequence shown here is derived from an EMBL/GenBank/DDBJ whole genome shotgun (WGS) entry which is preliminary data.</text>
</comment>
<evidence type="ECO:0000313" key="1">
    <source>
        <dbReference type="EMBL" id="RZS76218.1"/>
    </source>
</evidence>
<proteinExistence type="predicted"/>
<evidence type="ECO:0000313" key="2">
    <source>
        <dbReference type="Proteomes" id="UP000293874"/>
    </source>
</evidence>
<dbReference type="AlphaFoldDB" id="A0A4Q7N5B5"/>
<accession>A0A4Q7N5B5</accession>
<protein>
    <submittedName>
        <fullName evidence="1">Uncharacterized protein</fullName>
    </submittedName>
</protein>
<reference evidence="1 2" key="1">
    <citation type="submission" date="2019-02" db="EMBL/GenBank/DDBJ databases">
        <title>Genomic Encyclopedia of Type Strains, Phase IV (KMG-IV): sequencing the most valuable type-strain genomes for metagenomic binning, comparative biology and taxonomic classification.</title>
        <authorList>
            <person name="Goeker M."/>
        </authorList>
    </citation>
    <scope>NUCLEOTIDE SEQUENCE [LARGE SCALE GENOMIC DNA]</scope>
    <source>
        <strain evidence="1 2">DSM 18116</strain>
    </source>
</reference>
<sequence length="58" mass="7111">MYGRNQQVYIVEIIRLWFEKKFERSIHSMAMYRKDLGFSERHWIEAARSKTSLKGQIF</sequence>
<gene>
    <name evidence="1" type="ORF">EV199_2097</name>
</gene>
<keyword evidence="2" id="KW-1185">Reference proteome</keyword>
<dbReference type="EMBL" id="SGXA01000001">
    <property type="protein sequence ID" value="RZS76218.1"/>
    <property type="molecule type" value="Genomic_DNA"/>
</dbReference>
<dbReference type="Proteomes" id="UP000293874">
    <property type="component" value="Unassembled WGS sequence"/>
</dbReference>
<name>A0A4Q7N5B5_9BACT</name>
<organism evidence="1 2">
    <name type="scientific">Pseudobacter ginsenosidimutans</name>
    <dbReference type="NCBI Taxonomy" id="661488"/>
    <lineage>
        <taxon>Bacteria</taxon>
        <taxon>Pseudomonadati</taxon>
        <taxon>Bacteroidota</taxon>
        <taxon>Chitinophagia</taxon>
        <taxon>Chitinophagales</taxon>
        <taxon>Chitinophagaceae</taxon>
        <taxon>Pseudobacter</taxon>
    </lineage>
</organism>